<dbReference type="AlphaFoldDB" id="A0A914PQD4"/>
<proteinExistence type="predicted"/>
<keyword evidence="1" id="KW-1185">Reference proteome</keyword>
<evidence type="ECO:0000313" key="1">
    <source>
        <dbReference type="Proteomes" id="UP000887578"/>
    </source>
</evidence>
<name>A0A914PQD4_9BILA</name>
<accession>A0A914PQD4</accession>
<reference evidence="2" key="1">
    <citation type="submission" date="2022-11" db="UniProtKB">
        <authorList>
            <consortium name="WormBaseParasite"/>
        </authorList>
    </citation>
    <scope>IDENTIFICATION</scope>
</reference>
<organism evidence="1 2">
    <name type="scientific">Panagrolaimus davidi</name>
    <dbReference type="NCBI Taxonomy" id="227884"/>
    <lineage>
        <taxon>Eukaryota</taxon>
        <taxon>Metazoa</taxon>
        <taxon>Ecdysozoa</taxon>
        <taxon>Nematoda</taxon>
        <taxon>Chromadorea</taxon>
        <taxon>Rhabditida</taxon>
        <taxon>Tylenchina</taxon>
        <taxon>Panagrolaimomorpha</taxon>
        <taxon>Panagrolaimoidea</taxon>
        <taxon>Panagrolaimidae</taxon>
        <taxon>Panagrolaimus</taxon>
    </lineage>
</organism>
<sequence>MADIIVHEIQHNNVNIVCKTGSIARSVADVALVSSTPQYTMDVGAAKAIALAGGQRFQVYYFFFSLLSYP</sequence>
<protein>
    <submittedName>
        <fullName evidence="2">Uncharacterized protein</fullName>
    </submittedName>
</protein>
<evidence type="ECO:0000313" key="2">
    <source>
        <dbReference type="WBParaSite" id="PDA_v2.g20798.t1"/>
    </source>
</evidence>
<dbReference type="Proteomes" id="UP000887578">
    <property type="component" value="Unplaced"/>
</dbReference>
<dbReference type="WBParaSite" id="PDA_v2.g20798.t1">
    <property type="protein sequence ID" value="PDA_v2.g20798.t1"/>
    <property type="gene ID" value="PDA_v2.g20798"/>
</dbReference>